<dbReference type="InterPro" id="IPR013785">
    <property type="entry name" value="Aldolase_TIM"/>
</dbReference>
<dbReference type="InterPro" id="IPR014031">
    <property type="entry name" value="Ketoacyl_synth_C"/>
</dbReference>
<comment type="subunit">
    <text evidence="12">[Alpha(6)beta(6)] hexamers of two multifunctional subunits (alpha and beta).</text>
</comment>
<sequence>MSTESALSAAVREVQLAALHGMNNAGNASNTRGLVVRKNGVEVTIPVPIGLWPVAESVRDRLQKQQSELVEPALEGSNEGEEEEETTHKTLLVHSLVLEAAVSESVSLACVVLQRIQDMYAASNDMHAVVRTLPASARVHVLRTYYRARAAVRRAGLPLLMPTSSPALLSAAEQGRARVQVIFGGQGNVEDYFEELVSLFTVYEDFASTFVKDAAATLLAHSTSDAARAIYASRIDVIDWLTKPETRPNTETLLSTDLSLPLIGLTQLLAYWIMLKVTDKTPAEMRSLITGTTGHSQGIVSSVVISASETEKEFLENSQKALALLFWIGLRSQNAWPATTLDPNILQDSLSNSEGVPTPMLLVSGLRRSEIQEHIDATNQHLPNERRIELSLLNGPRACICTGHPQSLYGLNVALRKIKANPSEDQSRIPHSQRKVRFTSRFLPVTVPFHSENLKNVPAIVAGDIKTHNLSFNADRLKIPVFHTNTGQDLAESGDQLTNALVEQICILPVFWEVATKLDVTHILDFGPGGSSGIGGLTHRNKEGRGIQVILAGALEMTSAELFDKSYVLDHDVSSLRFAPNWAEKYRPKLIRVASTNEIQIDSSFSRLLSKPPLMVAGMTPCTMNEQFVSAVINAGYHVELAGGGQHTEGHLRDRVQKILDLVGPGEGITLNILFLNPRLWGFQYPATMAMRQEGIPMEGVCVAAGVPSLDVADEIVANLKRAGLKHVAFKPGSVETIRRVITIAKNNPDMPIVLQWTGGRGGGHHSFEDFHQPLLETYAAIRRVPNLVLVVGSGFGDAAGTVPYITGEWSEQYDYAPMPVDGILFGSRVMVAKENLASQAVKELIAKAPGITDESQWERTYKGPTGGIVTVKSELGEPIHKVANRGVMFWKEMDETILSLPREKRVAALNAKKDYIISKLNSDFQKTWFGRKANGRSCDLHEMTYAEVAYRLVECLYIRHQARWIDVTHKETATDFCRRIEERFAGVETVSMFPTNDTLTVDPHSVLEGLFETYPEASVQTLTQEDVFHFLAICSYPWRKPVTFIPVFDDKFEFWLKKDSLWQSEDVDAVTDQDASRVAILHGPVAAAHANIVDEPVADILGNIYKGQIAYIKKKYYGDSEMAIPVVEYLGVQAAQVSAKSAETVTSTVLKDSDGTTTMMYEVPRSSKELPELKDWVETLAGHGQTWLRALLTADSVVRGKTLVANPIVTLVRPRAKQTVFVKLDAHNKPQVLSVYSSRITGSVPSRHAALVISIEGDRITVTISERRGNDYVPLRFFFNYRPFQGYAPIHEDVEGRNKRIKEFYAALWNVSKDECLKKPTDIFKSSFTINAPQLQDFVHVVSNRAELYHQSDAIAPMDFGIVAGWRSIVTAILPKEIDGDLLNLVHLGNEFRVLSDEMMAAGDVIDTEAIINGITINESGKTVEVKATLSRSGEHLLEIISRFLYRGKFTDYENAFRRTSETPVQVELKSVKDVAVLKAKDWIKWNSDAPEIATGSVLIFRLDTFAKNKNATVFSELKTTGSVQLRTNRETFEVAHVDYNAANCYGNVVLEYLQRSGAPIEQDIFFANGGYSVLPDSKVFPATVVVPASNEAYAQASLDLNPIHVNPFFADLAKLPGTITHGMWTSASTRKFVEIFAANNDPKRVKEYKVTFMGMVLPGDQLETKLHHVGMSNGKKLIKITTVNTRGETVLTGSAEVEQAATAFVFTGQGSQEVGMGMDLYAKSAVAKDIWDRADSHMLARYGVSILEIVRTNPLSKTVHFGGIKGAAIRSHYRQLVYQSVVDGEIKSLPLFPNIHEDTASYTFAHPAGLLSATQFTQPALTLMEFASFQDMKANGVVPQDTVFAGHSLGEYAGLASVGQTLSINALVDVVFYRGMTMQVAVPRDAAGRSNYGMCAVNPVRVSHTFGDKALVFVVQSIARRSKDLLEIVNFNVENFQYVMAGSLTNLEVLRLTLNKIKGLNMNFIELVRTKTLAEIEEVLDGIVDEALASVLAKKAADGGLVTPERGVATIPLPGIDVPFHSSFLLNGVAPFREILRKSFDATKLNVKLLIGKYIPNLTATPFNLSKEYFQMTYDQTGSQPLKEILDQWDETKNATTYGQQYLGHALLVELLSYQFASPVRWIETQDLIFKNFEVERLIEVGPNPVLCGMAIRTLKMKYEAYDDAVTRRRVQLCTSKDRRDIYYEHEDVAVEEEAAPSSASAPVAVVQAVSAPVAAPVAASAGPVADAPLTASEVLFVLIAQKLKKPLAEISPAKSIKDLVGGKSTLQNEILGDLAAEFGNVLAEKAEELPLKEVATAIQNNFSGSLGKTSNTLINKLVSAKMPAGFGMGAVKNHLKSVHGLGPKRSDGALLHGLVMEPAARLANEADGKAWVDSVAAGYAAKSGISLGASAAPAQAVSFAAAPAAGGSVGPVADAPLTASEVLLALISQKLKKPLAEITGAATIKSLVGGKSTLQNEILGDLAAEFGNVLADKAEELPLSEVATAIQANFSGNLGKTSSGLVNKLVSSKMPAGFGMGAIKAHLSATYGLGAKRADGVLLHGLTVEPASRLGNEGDAKSWLDSTAKSYAAKVGVSLGGAGGAAAGPSGGMSVAMNSEEFNLHKLKTDVLIRRQLEQFAKYLDVDLLGAGQLLAAERDERAVLQSQLDLWLAEHGDFYEGGIKPAFTKLKARVFDSSWNWARQDALQLYYDIIFGRITSIDRELMNQCVHLMNRSEDYEGLIAFMEYYINNVPAEKGENYARVQELGKILLDNCKAALHADPVYKNIAYRPTKPKTTVSESGKIIYKEERRTATNMKEYVKDMQTGSPLTKAAKSEVAGLGSKFDEMKAVLEASKSMDAKSRAKMAALFGQVQALIAPKDEFEGENLPFIYLKRRNPAEPSHWVPDSTMTKTYFDVMSSVAADGLSFKGKHALITGCGKGSIGVEVLQALLSGGASVIVTTSSFSRSATEFYRAIYERHGSKGSRLIVVPFNGGSLQDTKALVEYIYERDKKNGLNWDLDYVIPFAAISVQGREIDGIDSRSELAHRIMLTNVVRLMGEIKLQKQKHGYDTRPAAILLPLSPNHGTFGGDGLYGESKIGLETLLNRFHSEGWSNYLTIIGAIIGWTRGTGLMSSNDLVAEGIESLGARTFSNHEMAFNLVSLLHPAIVKHSYTEPIWADLNGGLSNVKDLDKFSFSLRKELMETSEVRRAVAHEKELDSKVVRGPVKAIAATVTPRANMKFSFPVLPAEQNLSHLRGVLDLEKVIVITGFGEVGPWGSSRTRWEMESTGEFSLEGCIEMAWMMGFIKFHNGPLKKLPMFSGWIDVASQEPVKDTEVKAKYEKKILEHTGIRLIEPELFNGYNPNKKMLLQEVVVTTEMAPIEASKEEAEAFKLAHGENAVVEEVDGAFFVHLKKGANIYLPKALRFDRLVAGQLPTGWDAKRYGIPDDIVQQVDPVTLFTLVATVEALVTSGVTDPYEFYQYVHVSEVGNTSGGGMGGMRAMQKIFKERYIDKPVQQDILQESFINTMAAWVNMLLLSSSGPIKTPVGACATAAESVDIAYDTIISGKARIVICGGFDDFQEEGSQEFANMKATSNSVEEFAKGREPKDMCRPATDTRSGFMEAQGAGIHVVMTAALAVQMGVPIRAVIACSNTATDKNGRSVPAPGQGILTSAREVQGKYKSPLMSFEYRKKQLQREREHIKTWVAKEYEHLADEVEEMKKAGETDLDDFVKERTAFIEAQGSRKEKAALQTWSHDWWKSDNSISPLKGALATFGLTVDDIGVASFHGTGTKANDYNESSALNQQMEHLGRSKGNVLPSIFQKHLTGHPKGAAAAWMLNGVLNVLETGIIPGNRNLDNTEDRLSKFRHIIYTSRTIQTDGVKAGILKSFGFGQAGGEVLVLHPDYLFAALESHEYSAYRGRREARETASYRYYHETLTGVAPFVRIKNAAPYTDAQQSSVYLNPLARASKDGKGSWSFNEKGIKSTSVRSSPTEVEVTKALVEAAAQVTPSPGQGVGVDVQLVSEVNIDNAAFVERNFTKAERAYCDGSAHPQSSYAGRWAAKEAVIKAVSSLSTESGPVWTQGSGAPLIDIEILREDGKAPEVQFHGHAKAAVKKAGVDRVKVTISHSGSYAVAMATAH</sequence>
<dbReference type="InterPro" id="IPR009081">
    <property type="entry name" value="PP-bd_ACP"/>
</dbReference>
<dbReference type="InterPro" id="IPR029069">
    <property type="entry name" value="HotDog_dom_sf"/>
</dbReference>
<dbReference type="CDD" id="cd00828">
    <property type="entry name" value="elong_cond_enzymes"/>
    <property type="match status" value="1"/>
</dbReference>
<dbReference type="FunFam" id="3.40.366.10:FF:000006">
    <property type="entry name" value="Fatty acid synthase beta subunit dehydratase"/>
    <property type="match status" value="1"/>
</dbReference>
<dbReference type="InterPro" id="IPR002539">
    <property type="entry name" value="MaoC-like_dom"/>
</dbReference>
<dbReference type="Gene3D" id="6.10.250.1930">
    <property type="match status" value="1"/>
</dbReference>
<dbReference type="Gene3D" id="6.10.140.1410">
    <property type="match status" value="1"/>
</dbReference>
<dbReference type="SUPFAM" id="SSF52151">
    <property type="entry name" value="FabD/lysophospholipase-like"/>
    <property type="match status" value="2"/>
</dbReference>
<evidence type="ECO:0000256" key="14">
    <source>
        <dbReference type="ARBA" id="ARBA00048508"/>
    </source>
</evidence>
<keyword evidence="8" id="KW-0521">NADP</keyword>
<dbReference type="GO" id="GO:0004321">
    <property type="term" value="F:fatty-acyl-CoA synthase activity"/>
    <property type="evidence" value="ECO:0007669"/>
    <property type="project" value="UniProtKB-EC"/>
</dbReference>
<dbReference type="PANTHER" id="PTHR10982:SF21">
    <property type="entry name" value="FATTY ACID SYNTHASE SUBUNIT BETA"/>
    <property type="match status" value="1"/>
</dbReference>
<dbReference type="Pfam" id="PF18325">
    <property type="entry name" value="Fas_alpha_ACP"/>
    <property type="match status" value="2"/>
</dbReference>
<dbReference type="Pfam" id="PF17951">
    <property type="entry name" value="FAS_meander"/>
    <property type="match status" value="1"/>
</dbReference>
<dbReference type="Gene3D" id="3.20.20.70">
    <property type="entry name" value="Aldolase class I"/>
    <property type="match status" value="1"/>
</dbReference>
<dbReference type="PRINTS" id="PR01483">
    <property type="entry name" value="FASYNTHASE"/>
</dbReference>
<dbReference type="SMART" id="SM00827">
    <property type="entry name" value="PKS_AT"/>
    <property type="match status" value="1"/>
</dbReference>
<dbReference type="Gene3D" id="3.30.70.2490">
    <property type="match status" value="1"/>
</dbReference>
<dbReference type="InterPro" id="IPR032088">
    <property type="entry name" value="SAT"/>
</dbReference>
<evidence type="ECO:0000313" key="18">
    <source>
        <dbReference type="EMBL" id="TPX77323.1"/>
    </source>
</evidence>
<dbReference type="EMBL" id="QEAP01000023">
    <property type="protein sequence ID" value="TPX77323.1"/>
    <property type="molecule type" value="Genomic_DNA"/>
</dbReference>
<dbReference type="Gene3D" id="3.40.50.720">
    <property type="entry name" value="NAD(P)-binding Rossmann-like Domain"/>
    <property type="match status" value="1"/>
</dbReference>
<evidence type="ECO:0000256" key="7">
    <source>
        <dbReference type="ARBA" id="ARBA00022842"/>
    </source>
</evidence>
<evidence type="ECO:0000259" key="16">
    <source>
        <dbReference type="PROSITE" id="PS50075"/>
    </source>
</evidence>
<dbReference type="Gene3D" id="3.10.129.10">
    <property type="entry name" value="Hotdog Thioesterase"/>
    <property type="match status" value="2"/>
</dbReference>
<dbReference type="CDD" id="cd03447">
    <property type="entry name" value="FAS_MaoC"/>
    <property type="match status" value="1"/>
</dbReference>
<evidence type="ECO:0000256" key="3">
    <source>
        <dbReference type="ARBA" id="ARBA00022553"/>
    </source>
</evidence>
<feature type="domain" description="Carrier" evidence="16">
    <location>
        <begin position="2420"/>
        <end position="2496"/>
    </location>
</feature>
<organism evidence="18 19">
    <name type="scientific">Chytriomyces confervae</name>
    <dbReference type="NCBI Taxonomy" id="246404"/>
    <lineage>
        <taxon>Eukaryota</taxon>
        <taxon>Fungi</taxon>
        <taxon>Fungi incertae sedis</taxon>
        <taxon>Chytridiomycota</taxon>
        <taxon>Chytridiomycota incertae sedis</taxon>
        <taxon>Chytridiomycetes</taxon>
        <taxon>Chytridiales</taxon>
        <taxon>Chytriomycetaceae</taxon>
        <taxon>Chytriomyces</taxon>
    </lineage>
</organism>
<dbReference type="InterPro" id="IPR016039">
    <property type="entry name" value="Thiolase-like"/>
</dbReference>
<dbReference type="InterPro" id="IPR001227">
    <property type="entry name" value="Ac_transferase_dom_sf"/>
</dbReference>
<dbReference type="GO" id="GO:0006633">
    <property type="term" value="P:fatty acid biosynthetic process"/>
    <property type="evidence" value="ECO:0007669"/>
    <property type="project" value="InterPro"/>
</dbReference>
<dbReference type="InterPro" id="IPR013565">
    <property type="entry name" value="Fas1/AflB-like_central"/>
</dbReference>
<dbReference type="FunFam" id="3.40.50.720:FF:000168">
    <property type="entry name" value="Fatty acid synthase subunit alpha"/>
    <property type="match status" value="1"/>
</dbReference>
<dbReference type="InterPro" id="IPR039569">
    <property type="entry name" value="FAS1-like_DH_region"/>
</dbReference>
<dbReference type="Pfam" id="PF13452">
    <property type="entry name" value="FAS1_DH_region"/>
    <property type="match status" value="1"/>
</dbReference>
<dbReference type="OrthoDB" id="4251012at2759"/>
<comment type="caution">
    <text evidence="18">The sequence shown here is derived from an EMBL/GenBank/DDBJ whole genome shotgun (WGS) entry which is preliminary data.</text>
</comment>
<dbReference type="InterPro" id="IPR018201">
    <property type="entry name" value="Ketoacyl_synth_AS"/>
</dbReference>
<dbReference type="InterPro" id="IPR004568">
    <property type="entry name" value="Ppantetheine-prot_Trfase_dom"/>
</dbReference>
<evidence type="ECO:0000256" key="4">
    <source>
        <dbReference type="ARBA" id="ARBA00022679"/>
    </source>
</evidence>
<evidence type="ECO:0000256" key="9">
    <source>
        <dbReference type="ARBA" id="ARBA00023002"/>
    </source>
</evidence>
<dbReference type="Gene3D" id="3.40.47.10">
    <property type="match status" value="1"/>
</dbReference>
<dbReference type="GO" id="GO:0004315">
    <property type="term" value="F:3-oxoacyl-[acyl-carrier-protein] synthase activity"/>
    <property type="evidence" value="ECO:0007669"/>
    <property type="project" value="UniProtKB-EC"/>
</dbReference>
<dbReference type="SUPFAM" id="SSF56214">
    <property type="entry name" value="4'-phosphopantetheinyl transferase"/>
    <property type="match status" value="1"/>
</dbReference>
<comment type="catalytic activity">
    <reaction evidence="14">
        <text>a (3R)-hydroxyacyl-[ACP] + NADP(+) = a 3-oxoacyl-[ACP] + NADPH + H(+)</text>
        <dbReference type="Rhea" id="RHEA:17397"/>
        <dbReference type="Rhea" id="RHEA-COMP:9916"/>
        <dbReference type="Rhea" id="RHEA-COMP:9945"/>
        <dbReference type="ChEBI" id="CHEBI:15378"/>
        <dbReference type="ChEBI" id="CHEBI:57783"/>
        <dbReference type="ChEBI" id="CHEBI:58349"/>
        <dbReference type="ChEBI" id="CHEBI:78776"/>
        <dbReference type="ChEBI" id="CHEBI:78827"/>
        <dbReference type="EC" id="1.1.1.100"/>
    </reaction>
</comment>
<dbReference type="InterPro" id="IPR036291">
    <property type="entry name" value="NAD(P)-bd_dom_sf"/>
</dbReference>
<dbReference type="NCBIfam" id="TIGR00556">
    <property type="entry name" value="pantethn_trn"/>
    <property type="match status" value="1"/>
</dbReference>
<dbReference type="Proteomes" id="UP000320333">
    <property type="component" value="Unassembled WGS sequence"/>
</dbReference>
<keyword evidence="3" id="KW-0597">Phosphoprotein</keyword>
<evidence type="ECO:0000256" key="11">
    <source>
        <dbReference type="ARBA" id="ARBA00023268"/>
    </source>
</evidence>
<dbReference type="SUPFAM" id="SSF51412">
    <property type="entry name" value="Inosine monophosphate dehydrogenase (IMPDH)"/>
    <property type="match status" value="1"/>
</dbReference>
<dbReference type="FunFam" id="3.30.70.3330:FF:000001">
    <property type="entry name" value="Fatty acid synthase subunit beta dehydratase"/>
    <property type="match status" value="1"/>
</dbReference>
<comment type="similarity">
    <text evidence="1">Belongs to the thiolase-like superfamily. Fungal fatty acid synthetase subunit alpha family.</text>
</comment>
<feature type="domain" description="Carrier" evidence="16">
    <location>
        <begin position="2232"/>
        <end position="2308"/>
    </location>
</feature>
<keyword evidence="7" id="KW-0460">Magnesium</keyword>
<dbReference type="PROSITE" id="PS52004">
    <property type="entry name" value="KS3_2"/>
    <property type="match status" value="1"/>
</dbReference>
<dbReference type="SUPFAM" id="SSF54637">
    <property type="entry name" value="Thioesterase/thiol ester dehydrase-isomerase"/>
    <property type="match status" value="2"/>
</dbReference>
<dbReference type="InterPro" id="IPR047224">
    <property type="entry name" value="FAS_alpha_su_C"/>
</dbReference>
<dbReference type="PANTHER" id="PTHR10982">
    <property type="entry name" value="MALONYL COA-ACYL CARRIER PROTEIN TRANSACYLASE"/>
    <property type="match status" value="1"/>
</dbReference>
<dbReference type="Gene3D" id="3.30.1120.100">
    <property type="match status" value="1"/>
</dbReference>
<dbReference type="GO" id="GO:0004316">
    <property type="term" value="F:3-oxoacyl-[acyl-carrier-protein] reductase (NADPH) activity"/>
    <property type="evidence" value="ECO:0007669"/>
    <property type="project" value="UniProtKB-EC"/>
</dbReference>
<dbReference type="Pfam" id="PF02801">
    <property type="entry name" value="Ketoacyl-synt_C"/>
    <property type="match status" value="1"/>
</dbReference>
<dbReference type="PROSITE" id="PS00606">
    <property type="entry name" value="KS3_1"/>
    <property type="match status" value="1"/>
</dbReference>
<dbReference type="InterPro" id="IPR008278">
    <property type="entry name" value="4-PPantetheinyl_Trfase_dom"/>
</dbReference>
<dbReference type="Pfam" id="PF17828">
    <property type="entry name" value="FAS_N"/>
    <property type="match status" value="1"/>
</dbReference>
<dbReference type="FunFam" id="3.90.470.20:FF:000005">
    <property type="entry name" value="Fatty acid synthase alpha subunit FasA"/>
    <property type="match status" value="1"/>
</dbReference>
<protein>
    <submittedName>
        <fullName evidence="18">Uncharacterized protein</fullName>
    </submittedName>
</protein>
<dbReference type="GO" id="GO:0005835">
    <property type="term" value="C:fatty acid synthase complex"/>
    <property type="evidence" value="ECO:0007669"/>
    <property type="project" value="InterPro"/>
</dbReference>
<dbReference type="InterPro" id="IPR041099">
    <property type="entry name" value="FAS1_N"/>
</dbReference>
<evidence type="ECO:0000256" key="12">
    <source>
        <dbReference type="ARBA" id="ARBA00033756"/>
    </source>
</evidence>
<dbReference type="Gene3D" id="1.20.1050.120">
    <property type="match status" value="1"/>
</dbReference>
<dbReference type="Gene3D" id="3.90.25.70">
    <property type="match status" value="1"/>
</dbReference>
<dbReference type="Pfam" id="PF00109">
    <property type="entry name" value="ketoacyl-synt"/>
    <property type="match status" value="1"/>
</dbReference>
<dbReference type="Pfam" id="PF18314">
    <property type="entry name" value="FAS_I_H"/>
    <property type="match status" value="1"/>
</dbReference>
<comment type="catalytic activity">
    <reaction evidence="15">
        <text>a fatty acyl-[ACP] + malonyl-[ACP] + H(+) = a 3-oxoacyl-[ACP] + holo-[ACP] + CO2</text>
        <dbReference type="Rhea" id="RHEA:22836"/>
        <dbReference type="Rhea" id="RHEA-COMP:9623"/>
        <dbReference type="Rhea" id="RHEA-COMP:9685"/>
        <dbReference type="Rhea" id="RHEA-COMP:9916"/>
        <dbReference type="Rhea" id="RHEA-COMP:14125"/>
        <dbReference type="ChEBI" id="CHEBI:15378"/>
        <dbReference type="ChEBI" id="CHEBI:16526"/>
        <dbReference type="ChEBI" id="CHEBI:64479"/>
        <dbReference type="ChEBI" id="CHEBI:78449"/>
        <dbReference type="ChEBI" id="CHEBI:78776"/>
        <dbReference type="ChEBI" id="CHEBI:138651"/>
        <dbReference type="EC" id="2.3.1.41"/>
    </reaction>
</comment>
<keyword evidence="6" id="KW-0378">Hydrolase</keyword>
<evidence type="ECO:0000313" key="19">
    <source>
        <dbReference type="Proteomes" id="UP000320333"/>
    </source>
</evidence>
<dbReference type="Gene3D" id="6.20.240.10">
    <property type="match status" value="1"/>
</dbReference>
<dbReference type="Pfam" id="PF01575">
    <property type="entry name" value="MaoC_dehydratas"/>
    <property type="match status" value="1"/>
</dbReference>
<evidence type="ECO:0000256" key="15">
    <source>
        <dbReference type="ARBA" id="ARBA00049541"/>
    </source>
</evidence>
<keyword evidence="10" id="KW-0456">Lyase</keyword>
<dbReference type="Pfam" id="PF08354">
    <property type="entry name" value="Fas1-AflB-like_hel"/>
    <property type="match status" value="1"/>
</dbReference>
<keyword evidence="11" id="KW-0511">Multifunctional enzyme</keyword>
<evidence type="ECO:0000256" key="1">
    <source>
        <dbReference type="ARBA" id="ARBA00007485"/>
    </source>
</evidence>
<keyword evidence="5" id="KW-0479">Metal-binding</keyword>
<evidence type="ECO:0000259" key="17">
    <source>
        <dbReference type="PROSITE" id="PS52004"/>
    </source>
</evidence>
<dbReference type="SUPFAM" id="SSF51735">
    <property type="entry name" value="NAD(P)-binding Rossmann-fold domains"/>
    <property type="match status" value="1"/>
</dbReference>
<dbReference type="InterPro" id="IPR050830">
    <property type="entry name" value="Fungal_FAS"/>
</dbReference>
<dbReference type="InterPro" id="IPR037143">
    <property type="entry name" value="4-PPantetheinyl_Trfase_dom_sf"/>
</dbReference>
<comment type="catalytic activity">
    <reaction evidence="13">
        <text>acetyl-CoA + n malonyl-CoA + 2n NADPH + 4n H(+) = a long-chain-acyl-CoA + n CoA + n CO2 + 2n NADP(+).</text>
        <dbReference type="EC" id="2.3.1.86"/>
    </reaction>
</comment>
<gene>
    <name evidence="18" type="ORF">CcCBS67573_g01405</name>
</gene>
<evidence type="ECO:0000256" key="8">
    <source>
        <dbReference type="ARBA" id="ARBA00022857"/>
    </source>
</evidence>
<dbReference type="Pfam" id="PF22235">
    <property type="entry name" value="FAS1_thioest_ins"/>
    <property type="match status" value="1"/>
</dbReference>
<accession>A0A507FM37</accession>
<dbReference type="PROSITE" id="PS50075">
    <property type="entry name" value="CARRIER"/>
    <property type="match status" value="2"/>
</dbReference>
<dbReference type="Gene3D" id="3.40.366.10">
    <property type="entry name" value="Malonyl-Coenzyme A Acyl Carrier Protein, domain 2"/>
    <property type="match status" value="3"/>
</dbReference>
<proteinExistence type="inferred from homology"/>
<dbReference type="GO" id="GO:0000287">
    <property type="term" value="F:magnesium ion binding"/>
    <property type="evidence" value="ECO:0007669"/>
    <property type="project" value="InterPro"/>
</dbReference>
<dbReference type="SUPFAM" id="SSF53901">
    <property type="entry name" value="Thiolase-like"/>
    <property type="match status" value="2"/>
</dbReference>
<dbReference type="InterPro" id="IPR014043">
    <property type="entry name" value="Acyl_transferase_dom"/>
</dbReference>
<name>A0A507FM37_9FUNG</name>
<feature type="domain" description="Ketosynthase family 3 (KS3)" evidence="17">
    <location>
        <begin position="3350"/>
        <end position="3884"/>
    </location>
</feature>
<evidence type="ECO:0000256" key="5">
    <source>
        <dbReference type="ARBA" id="ARBA00022723"/>
    </source>
</evidence>
<evidence type="ECO:0000256" key="10">
    <source>
        <dbReference type="ARBA" id="ARBA00023239"/>
    </source>
</evidence>
<keyword evidence="4" id="KW-0808">Transferase</keyword>
<dbReference type="InterPro" id="IPR003965">
    <property type="entry name" value="Fatty_acid_synthase"/>
</dbReference>
<dbReference type="GO" id="GO:0004312">
    <property type="term" value="F:fatty acid synthase activity"/>
    <property type="evidence" value="ECO:0007669"/>
    <property type="project" value="InterPro"/>
</dbReference>
<dbReference type="InterPro" id="IPR041550">
    <property type="entry name" value="FASI_helical"/>
</dbReference>
<dbReference type="InterPro" id="IPR020841">
    <property type="entry name" value="PKS_Beta-ketoAc_synthase_dom"/>
</dbReference>
<keyword evidence="2" id="KW-0596">Phosphopantetheine</keyword>
<dbReference type="InterPro" id="IPR040899">
    <property type="entry name" value="Fas_alpha_ACP"/>
</dbReference>
<keyword evidence="19" id="KW-1185">Reference proteome</keyword>
<dbReference type="Gene3D" id="6.10.60.10">
    <property type="match status" value="1"/>
</dbReference>
<dbReference type="Gene3D" id="3.90.470.20">
    <property type="entry name" value="4'-phosphopantetheinyl transferase domain"/>
    <property type="match status" value="1"/>
</dbReference>
<keyword evidence="9" id="KW-0560">Oxidoreductase</keyword>
<dbReference type="Gene3D" id="6.10.140.1400">
    <property type="match status" value="1"/>
</dbReference>
<dbReference type="CDD" id="cd08950">
    <property type="entry name" value="KR_fFAS_SDR_c_like"/>
    <property type="match status" value="1"/>
</dbReference>
<dbReference type="GO" id="GO:0019171">
    <property type="term" value="F:(3R)-hydroxyacyl-[acyl-carrier-protein] dehydratase activity"/>
    <property type="evidence" value="ECO:0007669"/>
    <property type="project" value="InterPro"/>
</dbReference>
<dbReference type="InterPro" id="IPR040883">
    <property type="entry name" value="FAS_meander"/>
</dbReference>
<dbReference type="Gene3D" id="3.30.70.3330">
    <property type="match status" value="1"/>
</dbReference>
<dbReference type="FunFam" id="3.20.20.70:FF:000078">
    <property type="entry name" value="Fatty acid synthase beta subunit dehydratase"/>
    <property type="match status" value="1"/>
</dbReference>
<dbReference type="Pfam" id="PF00698">
    <property type="entry name" value="Acyl_transf_1"/>
    <property type="match status" value="1"/>
</dbReference>
<dbReference type="InterPro" id="IPR014030">
    <property type="entry name" value="Ketoacyl_synth_N"/>
</dbReference>
<evidence type="ECO:0000256" key="13">
    <source>
        <dbReference type="ARBA" id="ARBA00048237"/>
    </source>
</evidence>
<dbReference type="GO" id="GO:0004318">
    <property type="term" value="F:enoyl-[acyl-carrier-protein] reductase (NADH) activity"/>
    <property type="evidence" value="ECO:0007669"/>
    <property type="project" value="InterPro"/>
</dbReference>
<evidence type="ECO:0000256" key="6">
    <source>
        <dbReference type="ARBA" id="ARBA00022801"/>
    </source>
</evidence>
<dbReference type="Pfam" id="PF16073">
    <property type="entry name" value="SAT"/>
    <property type="match status" value="1"/>
</dbReference>
<dbReference type="InterPro" id="IPR016035">
    <property type="entry name" value="Acyl_Trfase/lysoPLipase"/>
</dbReference>
<dbReference type="Gene3D" id="1.20.930.70">
    <property type="match status" value="1"/>
</dbReference>
<reference evidence="18 19" key="1">
    <citation type="journal article" date="2019" name="Sci. Rep.">
        <title>Comparative genomics of chytrid fungi reveal insights into the obligate biotrophic and pathogenic lifestyle of Synchytrium endobioticum.</title>
        <authorList>
            <person name="van de Vossenberg B.T.L.H."/>
            <person name="Warris S."/>
            <person name="Nguyen H.D.T."/>
            <person name="van Gent-Pelzer M.P.E."/>
            <person name="Joly D.L."/>
            <person name="van de Geest H.C."/>
            <person name="Bonants P.J.M."/>
            <person name="Smith D.S."/>
            <person name="Levesque C.A."/>
            <person name="van der Lee T.A.J."/>
        </authorList>
    </citation>
    <scope>NUCLEOTIDE SEQUENCE [LARGE SCALE GENOMIC DNA]</scope>
    <source>
        <strain evidence="18 19">CBS 675.73</strain>
    </source>
</reference>
<dbReference type="STRING" id="246404.A0A507FM37"/>
<dbReference type="GO" id="GO:0016787">
    <property type="term" value="F:hydrolase activity"/>
    <property type="evidence" value="ECO:0007669"/>
    <property type="project" value="UniProtKB-KW"/>
</dbReference>
<dbReference type="FunFam" id="3.90.25.70:FF:000001">
    <property type="entry name" value="Fatty acid synthase subunit alpha"/>
    <property type="match status" value="1"/>
</dbReference>
<dbReference type="GO" id="GO:0008897">
    <property type="term" value="F:holo-[acyl-carrier-protein] synthase activity"/>
    <property type="evidence" value="ECO:0007669"/>
    <property type="project" value="InterPro"/>
</dbReference>
<dbReference type="Pfam" id="PF01648">
    <property type="entry name" value="ACPS"/>
    <property type="match status" value="1"/>
</dbReference>
<evidence type="ECO:0000256" key="2">
    <source>
        <dbReference type="ARBA" id="ARBA00022450"/>
    </source>
</evidence>